<dbReference type="InterPro" id="IPR013543">
    <property type="entry name" value="Ca/CaM-dep_prot_kinase-assoc"/>
</dbReference>
<dbReference type="RefSeq" id="WP_142103003.1">
    <property type="nucleotide sequence ID" value="NZ_VIGH01000011.1"/>
</dbReference>
<protein>
    <submittedName>
        <fullName evidence="3">SgcJ/EcaC family oxidoreductase</fullName>
    </submittedName>
</protein>
<dbReference type="Proteomes" id="UP000316256">
    <property type="component" value="Unassembled WGS sequence"/>
</dbReference>
<evidence type="ECO:0000313" key="4">
    <source>
        <dbReference type="Proteomes" id="UP000316256"/>
    </source>
</evidence>
<keyword evidence="1" id="KW-0732">Signal</keyword>
<dbReference type="PIRSF" id="PIRSF028470">
    <property type="entry name" value="UCP028470"/>
    <property type="match status" value="1"/>
</dbReference>
<gene>
    <name evidence="3" type="ORF">FK531_21180</name>
</gene>
<dbReference type="GO" id="GO:0005516">
    <property type="term" value="F:calmodulin binding"/>
    <property type="evidence" value="ECO:0007669"/>
    <property type="project" value="InterPro"/>
</dbReference>
<proteinExistence type="predicted"/>
<feature type="signal peptide" evidence="1">
    <location>
        <begin position="1"/>
        <end position="23"/>
    </location>
</feature>
<name>A0A541AZW4_9NOCA</name>
<dbReference type="SUPFAM" id="SSF54427">
    <property type="entry name" value="NTF2-like"/>
    <property type="match status" value="1"/>
</dbReference>
<dbReference type="InterPro" id="IPR032710">
    <property type="entry name" value="NTF2-like_dom_sf"/>
</dbReference>
<feature type="domain" description="Calcium/calmodulin-dependent protein kinase II association-domain" evidence="2">
    <location>
        <begin position="38"/>
        <end position="158"/>
    </location>
</feature>
<dbReference type="EMBL" id="VIGH01000011">
    <property type="protein sequence ID" value="TQF65611.1"/>
    <property type="molecule type" value="Genomic_DNA"/>
</dbReference>
<keyword evidence="4" id="KW-1185">Reference proteome</keyword>
<organism evidence="3 4">
    <name type="scientific">Rhodococcus spelaei</name>
    <dbReference type="NCBI Taxonomy" id="2546320"/>
    <lineage>
        <taxon>Bacteria</taxon>
        <taxon>Bacillati</taxon>
        <taxon>Actinomycetota</taxon>
        <taxon>Actinomycetes</taxon>
        <taxon>Mycobacteriales</taxon>
        <taxon>Nocardiaceae</taxon>
        <taxon>Rhodococcus</taxon>
    </lineage>
</organism>
<evidence type="ECO:0000256" key="1">
    <source>
        <dbReference type="SAM" id="SignalP"/>
    </source>
</evidence>
<dbReference type="Pfam" id="PF08332">
    <property type="entry name" value="CaMKII_AD"/>
    <property type="match status" value="1"/>
</dbReference>
<comment type="caution">
    <text evidence="3">The sequence shown here is derived from an EMBL/GenBank/DDBJ whole genome shotgun (WGS) entry which is preliminary data.</text>
</comment>
<dbReference type="GO" id="GO:0004683">
    <property type="term" value="F:calcium/calmodulin-dependent protein kinase activity"/>
    <property type="evidence" value="ECO:0007669"/>
    <property type="project" value="InterPro"/>
</dbReference>
<dbReference type="InterPro" id="IPR011944">
    <property type="entry name" value="Steroid_delta5-4_isomerase"/>
</dbReference>
<dbReference type="PROSITE" id="PS51257">
    <property type="entry name" value="PROKAR_LIPOPROTEIN"/>
    <property type="match status" value="1"/>
</dbReference>
<dbReference type="OrthoDB" id="953853at2"/>
<reference evidence="3 4" key="1">
    <citation type="submission" date="2019-06" db="EMBL/GenBank/DDBJ databases">
        <title>Rhodococcus spaelei sp. nov., isolated from a cave.</title>
        <authorList>
            <person name="Lee S.D."/>
        </authorList>
    </citation>
    <scope>NUCLEOTIDE SEQUENCE [LARGE SCALE GENOMIC DNA]</scope>
    <source>
        <strain evidence="3 4">C9-5</strain>
    </source>
</reference>
<sequence length="160" mass="17217">MNTTALRLAAATLAALALAGAAACSDPSDEDLDLPTNDDIAALFTEWNDALATGNPETVAALYAPDAVLIPTVSNVVRTDHAGIVDYFTGFLPSRPSAVIEQSTINVLDADNAIDTGTYRFTLHQAQGPETVDARFTFVYQRRDDQWLIVNHHSSEMPEP</sequence>
<dbReference type="Gene3D" id="3.10.450.50">
    <property type="match status" value="1"/>
</dbReference>
<evidence type="ECO:0000313" key="3">
    <source>
        <dbReference type="EMBL" id="TQF65611.1"/>
    </source>
</evidence>
<dbReference type="NCBIfam" id="TIGR02246">
    <property type="entry name" value="SgcJ/EcaC family oxidoreductase"/>
    <property type="match status" value="1"/>
</dbReference>
<accession>A0A541AZW4</accession>
<dbReference type="InterPro" id="IPR016887">
    <property type="entry name" value="UCP028470_steroid_isom-rel"/>
</dbReference>
<dbReference type="CDD" id="cd00531">
    <property type="entry name" value="NTF2_like"/>
    <property type="match status" value="1"/>
</dbReference>
<evidence type="ECO:0000259" key="2">
    <source>
        <dbReference type="Pfam" id="PF08332"/>
    </source>
</evidence>
<feature type="chain" id="PRO_5021698539" evidence="1">
    <location>
        <begin position="24"/>
        <end position="160"/>
    </location>
</feature>
<dbReference type="AlphaFoldDB" id="A0A541AZW4"/>